<accession>A0A8J9ZGC4</accession>
<keyword evidence="5 9" id="KW-1133">Transmembrane helix</keyword>
<feature type="transmembrane region" description="Helical" evidence="9">
    <location>
        <begin position="331"/>
        <end position="354"/>
    </location>
</feature>
<dbReference type="GO" id="GO:0016020">
    <property type="term" value="C:membrane"/>
    <property type="evidence" value="ECO:0007669"/>
    <property type="project" value="UniProtKB-SubCell"/>
</dbReference>
<feature type="compositionally biased region" description="Basic and acidic residues" evidence="8">
    <location>
        <begin position="134"/>
        <end position="149"/>
    </location>
</feature>
<evidence type="ECO:0000256" key="8">
    <source>
        <dbReference type="SAM" id="MobiDB-lite"/>
    </source>
</evidence>
<dbReference type="Proteomes" id="UP000838412">
    <property type="component" value="Chromosome 2"/>
</dbReference>
<evidence type="ECO:0000259" key="10">
    <source>
        <dbReference type="PROSITE" id="PS50262"/>
    </source>
</evidence>
<dbReference type="PRINTS" id="PR00237">
    <property type="entry name" value="GPCRRHODOPSN"/>
</dbReference>
<dbReference type="GO" id="GO:0004997">
    <property type="term" value="F:thyrotropin-releasing hormone receptor activity"/>
    <property type="evidence" value="ECO:0007669"/>
    <property type="project" value="InterPro"/>
</dbReference>
<dbReference type="InterPro" id="IPR000276">
    <property type="entry name" value="GPCR_Rhodpsn"/>
</dbReference>
<evidence type="ECO:0000313" key="12">
    <source>
        <dbReference type="Proteomes" id="UP000838412"/>
    </source>
</evidence>
<evidence type="ECO:0000256" key="5">
    <source>
        <dbReference type="ARBA" id="ARBA00022989"/>
    </source>
</evidence>
<keyword evidence="12" id="KW-1185">Reference proteome</keyword>
<comment type="function">
    <text evidence="1">Receptor for thyrotropin-releasing hormone (TRH). Upon ligand binding, this G-protein-coupled receptor triggers activation of the phosphatidylinositol (IP3)-calcium-protein kinase C (PKC) pathway.</text>
</comment>
<dbReference type="InterPro" id="IPR017452">
    <property type="entry name" value="GPCR_Rhodpsn_7TM"/>
</dbReference>
<dbReference type="PRINTS" id="PR01846">
    <property type="entry name" value="TRHRFAMILY"/>
</dbReference>
<evidence type="ECO:0000256" key="1">
    <source>
        <dbReference type="ARBA" id="ARBA00004100"/>
    </source>
</evidence>
<feature type="region of interest" description="Disordered" evidence="8">
    <location>
        <begin position="1"/>
        <end position="31"/>
    </location>
</feature>
<keyword evidence="6 9" id="KW-0472">Membrane</keyword>
<dbReference type="PROSITE" id="PS50262">
    <property type="entry name" value="G_PROTEIN_RECEP_F1_2"/>
    <property type="match status" value="1"/>
</dbReference>
<evidence type="ECO:0000256" key="2">
    <source>
        <dbReference type="ARBA" id="ARBA00004370"/>
    </source>
</evidence>
<evidence type="ECO:0000256" key="6">
    <source>
        <dbReference type="ARBA" id="ARBA00023136"/>
    </source>
</evidence>
<feature type="region of interest" description="Disordered" evidence="8">
    <location>
        <begin position="239"/>
        <end position="279"/>
    </location>
</feature>
<name>A0A8J9ZGC4_BRALA</name>
<evidence type="ECO:0000256" key="3">
    <source>
        <dbReference type="ARBA" id="ARBA00018873"/>
    </source>
</evidence>
<feature type="compositionally biased region" description="Basic residues" evidence="8">
    <location>
        <begin position="1"/>
        <end position="15"/>
    </location>
</feature>
<dbReference type="PANTHER" id="PTHR46061:SF3">
    <property type="entry name" value="THYROTROPIN-RELEASING HORMONE RECEPTOR"/>
    <property type="match status" value="1"/>
</dbReference>
<feature type="transmembrane region" description="Helical" evidence="9">
    <location>
        <begin position="361"/>
        <end position="378"/>
    </location>
</feature>
<proteinExistence type="predicted"/>
<dbReference type="EMBL" id="OV696687">
    <property type="protein sequence ID" value="CAH1252956.1"/>
    <property type="molecule type" value="Genomic_DNA"/>
</dbReference>
<dbReference type="Gene3D" id="1.20.1070.10">
    <property type="entry name" value="Rhodopsin 7-helix transmembrane proteins"/>
    <property type="match status" value="1"/>
</dbReference>
<evidence type="ECO:0000313" key="11">
    <source>
        <dbReference type="EMBL" id="CAH1252956.1"/>
    </source>
</evidence>
<gene>
    <name evidence="11" type="primary">TRHR</name>
    <name evidence="11" type="ORF">BLAG_LOCUS12883</name>
</gene>
<dbReference type="SUPFAM" id="SSF81321">
    <property type="entry name" value="Family A G protein-coupled receptor-like"/>
    <property type="match status" value="1"/>
</dbReference>
<feature type="region of interest" description="Disordered" evidence="8">
    <location>
        <begin position="110"/>
        <end position="182"/>
    </location>
</feature>
<dbReference type="PANTHER" id="PTHR46061">
    <property type="entry name" value="THYROTROPIN-RELEASING HORMONE RECEPTOR"/>
    <property type="match status" value="1"/>
</dbReference>
<evidence type="ECO:0000256" key="7">
    <source>
        <dbReference type="ARBA" id="ARBA00032251"/>
    </source>
</evidence>
<feature type="compositionally biased region" description="Polar residues" evidence="8">
    <location>
        <begin position="245"/>
        <end position="254"/>
    </location>
</feature>
<feature type="transmembrane region" description="Helical" evidence="9">
    <location>
        <begin position="42"/>
        <end position="64"/>
    </location>
</feature>
<feature type="transmembrane region" description="Helical" evidence="9">
    <location>
        <begin position="398"/>
        <end position="418"/>
    </location>
</feature>
<organism evidence="11 12">
    <name type="scientific">Branchiostoma lanceolatum</name>
    <name type="common">Common lancelet</name>
    <name type="synonym">Amphioxus lanceolatum</name>
    <dbReference type="NCBI Taxonomy" id="7740"/>
    <lineage>
        <taxon>Eukaryota</taxon>
        <taxon>Metazoa</taxon>
        <taxon>Chordata</taxon>
        <taxon>Cephalochordata</taxon>
        <taxon>Leptocardii</taxon>
        <taxon>Amphioxiformes</taxon>
        <taxon>Branchiostomatidae</taxon>
        <taxon>Branchiostoma</taxon>
    </lineage>
</organism>
<evidence type="ECO:0000256" key="9">
    <source>
        <dbReference type="SAM" id="Phobius"/>
    </source>
</evidence>
<keyword evidence="4 9" id="KW-0812">Transmembrane</keyword>
<dbReference type="OrthoDB" id="5987936at2759"/>
<dbReference type="InterPro" id="IPR002120">
    <property type="entry name" value="TRH_rcpt_1"/>
</dbReference>
<comment type="subcellular location">
    <subcellularLocation>
        <location evidence="2">Membrane</location>
    </subcellularLocation>
</comment>
<sequence length="459" mass="51843">MARRRGRRRHRRSRARGVPCPRFPASDVSDEPQDERRRLFKVVAITLLLVAVTTVVVVTITVNLNTATDETILPQYRSWGYSGARTYPTDPKVTSKLTESVRVFAKDDTRVPDDMPALNAPPTKSLVSPPTNHVRPDETDGGRDFHGRDCQIAPVRQRTSPHTDVPLSEDDPLASPADHKRRRHRFQPWDVMTTQGRHSYIAMMRLRIEKYIDELLQRKNEPKLRSEFEPYNHACARQRPWPAETFSNSESPTTPDDPVDKMPQLAPKPGSSIDVNPKSEINNTEKTEVDKVLLENSKEGNLYLSSIITKNITSSETNHRVSMRIKRVKTIALVGVGALAVVKMLACAVVLFAAIGLFCGAVVKMLACVVILFAVLWMPYRVLVVCNSFIDPPNYDKWVILFCRLPIYINSACNPVLYNAMSVKFRRAFSKLAKCSKKDDLSSMNFQSSIRAVTRSNRV</sequence>
<protein>
    <recommendedName>
        <fullName evidence="3">Thyrotropin-releasing hormone receptor</fullName>
    </recommendedName>
    <alternativeName>
        <fullName evidence="7">Thyroliberin receptor</fullName>
    </alternativeName>
</protein>
<feature type="domain" description="G-protein coupled receptors family 1 profile" evidence="10">
    <location>
        <begin position="362"/>
        <end position="418"/>
    </location>
</feature>
<evidence type="ECO:0000256" key="4">
    <source>
        <dbReference type="ARBA" id="ARBA00022692"/>
    </source>
</evidence>
<reference evidence="11" key="1">
    <citation type="submission" date="2022-01" db="EMBL/GenBank/DDBJ databases">
        <authorList>
            <person name="Braso-Vives M."/>
        </authorList>
    </citation>
    <scope>NUCLEOTIDE SEQUENCE</scope>
</reference>
<dbReference type="AlphaFoldDB" id="A0A8J9ZGC4"/>